<organism evidence="2 3">
    <name type="scientific">Dolichospermum heterosporum TAC447</name>
    <dbReference type="NCBI Taxonomy" id="747523"/>
    <lineage>
        <taxon>Bacteria</taxon>
        <taxon>Bacillati</taxon>
        <taxon>Cyanobacteriota</taxon>
        <taxon>Cyanophyceae</taxon>
        <taxon>Nostocales</taxon>
        <taxon>Aphanizomenonaceae</taxon>
        <taxon>Dolichospermum</taxon>
        <taxon>Dolichospermum heterosporum</taxon>
    </lineage>
</organism>
<dbReference type="Gene3D" id="3.40.50.300">
    <property type="entry name" value="P-loop containing nucleotide triphosphate hydrolases"/>
    <property type="match status" value="1"/>
</dbReference>
<dbReference type="NCBIfam" id="TIGR03158">
    <property type="entry name" value="cas3_cyano"/>
    <property type="match status" value="1"/>
</dbReference>
<dbReference type="InterPro" id="IPR027417">
    <property type="entry name" value="P-loop_NTPase"/>
</dbReference>
<dbReference type="Proteomes" id="UP001057561">
    <property type="component" value="Chromosome"/>
</dbReference>
<sequence>MSNQKLVIRLENRSISACASPDELSFMGGKPLQHQIDVFEKSKDADIILNLAPTGTGKTKAGLTVLLHQPTKSAVYIAPTNALIEQQTEAAQKFVKDANLPHVVKSASAKDIKSWPSDKVGNRPGEKLYNVLRNPATVFNDVGANTPILLVTNPDIFYYATFFAYNRLDKGNIASGFYTKFSTVIFDEFHLYDAKQLVGMLFYLAYSHVFKFFQYGRKVVLLTATPEPACELALENLQNAGVRIAKIDGEANNGQLLPSQTAVNLELRPKPDNKEEWLTELTAEVIKRFKEKPNENGAVILDSLDNINRLKEELDKQGLNNFIGRITGPAPKKDRHSAMQRQIILATSTVDVGFNFERTPQPTRQNLDWLIFSARESLGILAENR</sequence>
<evidence type="ECO:0000313" key="2">
    <source>
        <dbReference type="EMBL" id="UUO14707.1"/>
    </source>
</evidence>
<proteinExistence type="predicted"/>
<dbReference type="Pfam" id="PF00270">
    <property type="entry name" value="DEAD"/>
    <property type="match status" value="1"/>
</dbReference>
<dbReference type="EMBL" id="CP099464">
    <property type="protein sequence ID" value="UUO14707.1"/>
    <property type="molecule type" value="Genomic_DNA"/>
</dbReference>
<dbReference type="SUPFAM" id="SSF52540">
    <property type="entry name" value="P-loop containing nucleoside triphosphate hydrolases"/>
    <property type="match status" value="1"/>
</dbReference>
<dbReference type="InterPro" id="IPR014001">
    <property type="entry name" value="Helicase_ATP-bd"/>
</dbReference>
<dbReference type="InterPro" id="IPR011545">
    <property type="entry name" value="DEAD/DEAH_box_helicase_dom"/>
</dbReference>
<evidence type="ECO:0000259" key="1">
    <source>
        <dbReference type="PROSITE" id="PS51192"/>
    </source>
</evidence>
<feature type="domain" description="Helicase ATP-binding" evidence="1">
    <location>
        <begin position="39"/>
        <end position="244"/>
    </location>
</feature>
<protein>
    <submittedName>
        <fullName evidence="2">Type I-D CRISPR-associated helicase Cas3</fullName>
    </submittedName>
</protein>
<keyword evidence="3" id="KW-1185">Reference proteome</keyword>
<dbReference type="SMART" id="SM00487">
    <property type="entry name" value="DEXDc"/>
    <property type="match status" value="1"/>
</dbReference>
<accession>A0ABY5LRY5</accession>
<dbReference type="PROSITE" id="PS51192">
    <property type="entry name" value="HELICASE_ATP_BIND_1"/>
    <property type="match status" value="1"/>
</dbReference>
<dbReference type="InterPro" id="IPR017575">
    <property type="entry name" value="CRISPR-assoc_helicase_Cas3"/>
</dbReference>
<gene>
    <name evidence="2" type="primary">cas3</name>
    <name evidence="2" type="ORF">NG743_22200</name>
</gene>
<reference evidence="2" key="1">
    <citation type="submission" date="2022-06" db="EMBL/GenBank/DDBJ databases">
        <title>Nostosin G and Spiroidesin B from the Cyanobacterium Dolichospermum sp. NIES-1697.</title>
        <authorList>
            <person name="Phan C.-S."/>
            <person name="Mehjabin J.J."/>
            <person name="Anas A.R.J."/>
            <person name="Hayasaka M."/>
            <person name="Onoki R."/>
            <person name="Wang J."/>
            <person name="Umezawa T."/>
            <person name="Washio K."/>
            <person name="Morikawa M."/>
            <person name="Okino T."/>
        </authorList>
    </citation>
    <scope>NUCLEOTIDE SEQUENCE</scope>
    <source>
        <strain evidence="2">NIES-1697</strain>
    </source>
</reference>
<dbReference type="RefSeq" id="WP_257120918.1">
    <property type="nucleotide sequence ID" value="NZ_CP099464.1"/>
</dbReference>
<name>A0ABY5LRY5_9CYAN</name>
<evidence type="ECO:0000313" key="3">
    <source>
        <dbReference type="Proteomes" id="UP001057561"/>
    </source>
</evidence>